<dbReference type="Proteomes" id="UP000593758">
    <property type="component" value="Chromosome"/>
</dbReference>
<dbReference type="InterPro" id="IPR008928">
    <property type="entry name" value="6-hairpin_glycosidase_sf"/>
</dbReference>
<proteinExistence type="predicted"/>
<organism evidence="1 2">
    <name type="scientific">Ruania alkalisoli</name>
    <dbReference type="NCBI Taxonomy" id="2779775"/>
    <lineage>
        <taxon>Bacteria</taxon>
        <taxon>Bacillati</taxon>
        <taxon>Actinomycetota</taxon>
        <taxon>Actinomycetes</taxon>
        <taxon>Micrococcales</taxon>
        <taxon>Ruaniaceae</taxon>
        <taxon>Ruania</taxon>
    </lineage>
</organism>
<sequence>MHVLTNADGSFGLSVTAPGGASAAQTAPLRATVWPGQADAEPVTVSGGYESLRGTGGEWLGTGRLEATSGAELEFADRWTLEEETMRLRREVRVHGDASGGFTSVAALRVVDARPWPQMEWFAPGMIYGNFDHMRDNSFGAGNYYEPGNYTVWIREDRMPAPLLATRLPNGATLAVLNSSPDSRTTAAESQSFSREPMVGAEFRFGAILAEERPDGTTLGYAVPGSEGTLSYGLKGGGETGATAEQQWRHRFNPLTDGFTQRYEVTFRFDRAAGTNELITRSWRWAWSVLDPRPNPQDIHTMRTTMVDVLAENFIQVNDRAGVRFVTPARPLGGREHPDSKVVLGFTGYALGCAEMMLVEAARDPESQRSQVLVRNAERAIDSFLRRPVAPPLDEGFMLGSGEPVASTWPTGRMLTSEQSIYLRSFTDDMKSLLRAYEREQAAGRERTAWLDWVRTFADWLLTQEQPGGGFPRSWHALTGELFSASTTGTYNAVPLYAQLYRITGHEPYRSAAVRAGEFAWASDDHAHSHGRFTGGTIDNPDVVDKEAATIALEAYLALHTLTGDEVWLDRARIAADVAETWMYIWNVPMPEDADAEDLDWKHGAPTVGIQLIATGHSLNDAYMAWDVESYARLAGATGDSHYLDVARILLHNTKAMVGTPEDHRGTRGPGWQQEHYSFTLPRGFGRHREWLPWVTVSHLRGINDLIDYDAELYDELATG</sequence>
<dbReference type="AlphaFoldDB" id="A0A7M1SR60"/>
<dbReference type="EMBL" id="CP063169">
    <property type="protein sequence ID" value="QOR70068.1"/>
    <property type="molecule type" value="Genomic_DNA"/>
</dbReference>
<dbReference type="SUPFAM" id="SSF48208">
    <property type="entry name" value="Six-hairpin glycosidases"/>
    <property type="match status" value="1"/>
</dbReference>
<name>A0A7M1SR60_9MICO</name>
<accession>A0A7M1SR60</accession>
<evidence type="ECO:0000313" key="2">
    <source>
        <dbReference type="Proteomes" id="UP000593758"/>
    </source>
</evidence>
<gene>
    <name evidence="1" type="ORF">IM660_15755</name>
</gene>
<dbReference type="RefSeq" id="WP_193496759.1">
    <property type="nucleotide sequence ID" value="NZ_CP063169.1"/>
</dbReference>
<protein>
    <submittedName>
        <fullName evidence="1">Uncharacterized protein</fullName>
    </submittedName>
</protein>
<evidence type="ECO:0000313" key="1">
    <source>
        <dbReference type="EMBL" id="QOR70068.1"/>
    </source>
</evidence>
<dbReference type="KEGG" id="halt:IM660_15755"/>
<reference evidence="1 2" key="1">
    <citation type="submission" date="2020-10" db="EMBL/GenBank/DDBJ databases">
        <title>Haloactinobacterium sp. RN3S43, a bacterium isolated from saline soil.</title>
        <authorList>
            <person name="Sun J.-Q."/>
        </authorList>
    </citation>
    <scope>NUCLEOTIDE SEQUENCE [LARGE SCALE GENOMIC DNA]</scope>
    <source>
        <strain evidence="1 2">RN3S43</strain>
    </source>
</reference>
<dbReference type="Gene3D" id="1.50.10.20">
    <property type="match status" value="1"/>
</dbReference>
<dbReference type="GO" id="GO:0005975">
    <property type="term" value="P:carbohydrate metabolic process"/>
    <property type="evidence" value="ECO:0007669"/>
    <property type="project" value="InterPro"/>
</dbReference>
<keyword evidence="2" id="KW-1185">Reference proteome</keyword>